<evidence type="ECO:0000313" key="4">
    <source>
        <dbReference type="EMBL" id="CAI9100757.1"/>
    </source>
</evidence>
<feature type="compositionally biased region" description="Polar residues" evidence="3">
    <location>
        <begin position="1"/>
        <end position="28"/>
    </location>
</feature>
<proteinExistence type="inferred from homology"/>
<dbReference type="InterPro" id="IPR044683">
    <property type="entry name" value="LAZY"/>
</dbReference>
<keyword evidence="1" id="KW-0341">Growth regulation</keyword>
<feature type="region of interest" description="Disordered" evidence="3">
    <location>
        <begin position="211"/>
        <end position="263"/>
    </location>
</feature>
<feature type="region of interest" description="Disordered" evidence="3">
    <location>
        <begin position="1"/>
        <end position="39"/>
    </location>
</feature>
<reference evidence="4" key="1">
    <citation type="submission" date="2023-03" db="EMBL/GenBank/DDBJ databases">
        <authorList>
            <person name="Julca I."/>
        </authorList>
    </citation>
    <scope>NUCLEOTIDE SEQUENCE</scope>
</reference>
<evidence type="ECO:0000256" key="3">
    <source>
        <dbReference type="SAM" id="MobiDB-lite"/>
    </source>
</evidence>
<dbReference type="AlphaFoldDB" id="A0AAV1D1R2"/>
<protein>
    <submittedName>
        <fullName evidence="4">OLC1v1037924C1</fullName>
    </submittedName>
</protein>
<sequence>MKIFSWMQSKLSGSSNKFSKPNTNTLPTKNHLVHETSKEEFSDWPSGLLTIGTFGNNNNNHQSSNVPGETGNQSNEDQSEEITNEELRQLQKELKLITKSTSNSDFGEESPRNGLQAEKFLDFLQNLEDERSSSNNQESSSAVCNKGNDDHLNNNKKKICKRSLTFLLKKAFHRTTGKFKLNTPPLADPIREMKLEKSRLEKILRTMLKKKVYPQNNGPHAPVNKILDQKHQPDFDSDDEASDDGSEGSKWVKTDSDYIVLEI</sequence>
<keyword evidence="5" id="KW-1185">Reference proteome</keyword>
<dbReference type="Proteomes" id="UP001161247">
    <property type="component" value="Chromosome 3"/>
</dbReference>
<feature type="region of interest" description="Disordered" evidence="3">
    <location>
        <begin position="129"/>
        <end position="155"/>
    </location>
</feature>
<evidence type="ECO:0000256" key="1">
    <source>
        <dbReference type="ARBA" id="ARBA00022604"/>
    </source>
</evidence>
<name>A0AAV1D1R2_OLDCO</name>
<gene>
    <name evidence="4" type="ORF">OLC1_LOCUS10507</name>
</gene>
<dbReference type="PANTHER" id="PTHR34045:SF17">
    <property type="match status" value="1"/>
</dbReference>
<feature type="compositionally biased region" description="Acidic residues" evidence="3">
    <location>
        <begin position="235"/>
        <end position="246"/>
    </location>
</feature>
<accession>A0AAV1D1R2</accession>
<evidence type="ECO:0000256" key="2">
    <source>
        <dbReference type="ARBA" id="ARBA00024198"/>
    </source>
</evidence>
<feature type="region of interest" description="Disordered" evidence="3">
    <location>
        <begin position="52"/>
        <end position="82"/>
    </location>
</feature>
<dbReference type="GO" id="GO:0040008">
    <property type="term" value="P:regulation of growth"/>
    <property type="evidence" value="ECO:0007669"/>
    <property type="project" value="InterPro"/>
</dbReference>
<dbReference type="GO" id="GO:0009630">
    <property type="term" value="P:gravitropism"/>
    <property type="evidence" value="ECO:0007669"/>
    <property type="project" value="InterPro"/>
</dbReference>
<organism evidence="4 5">
    <name type="scientific">Oldenlandia corymbosa var. corymbosa</name>
    <dbReference type="NCBI Taxonomy" id="529605"/>
    <lineage>
        <taxon>Eukaryota</taxon>
        <taxon>Viridiplantae</taxon>
        <taxon>Streptophyta</taxon>
        <taxon>Embryophyta</taxon>
        <taxon>Tracheophyta</taxon>
        <taxon>Spermatophyta</taxon>
        <taxon>Magnoliopsida</taxon>
        <taxon>eudicotyledons</taxon>
        <taxon>Gunneridae</taxon>
        <taxon>Pentapetalae</taxon>
        <taxon>asterids</taxon>
        <taxon>lamiids</taxon>
        <taxon>Gentianales</taxon>
        <taxon>Rubiaceae</taxon>
        <taxon>Rubioideae</taxon>
        <taxon>Spermacoceae</taxon>
        <taxon>Hedyotis-Oldenlandia complex</taxon>
        <taxon>Oldenlandia</taxon>
    </lineage>
</organism>
<evidence type="ECO:0000313" key="5">
    <source>
        <dbReference type="Proteomes" id="UP001161247"/>
    </source>
</evidence>
<dbReference type="PANTHER" id="PTHR34045">
    <property type="entry name" value="OS03G0406300 PROTEIN"/>
    <property type="match status" value="1"/>
</dbReference>
<feature type="compositionally biased region" description="Polar residues" evidence="3">
    <location>
        <begin position="61"/>
        <end position="76"/>
    </location>
</feature>
<comment type="similarity">
    <text evidence="2">Belongs to the LAZY family.</text>
</comment>
<dbReference type="EMBL" id="OX459120">
    <property type="protein sequence ID" value="CAI9100757.1"/>
    <property type="molecule type" value="Genomic_DNA"/>
</dbReference>